<dbReference type="EMBL" id="UYWW01000742">
    <property type="protein sequence ID" value="VDM09208.1"/>
    <property type="molecule type" value="Genomic_DNA"/>
</dbReference>
<protein>
    <recommendedName>
        <fullName evidence="4">Beta-glucuronidase</fullName>
        <ecNumber evidence="3">3.2.1.31</ecNumber>
    </recommendedName>
</protein>
<keyword evidence="12" id="KW-1185">Reference proteome</keyword>
<dbReference type="InterPro" id="IPR013783">
    <property type="entry name" value="Ig-like_fold"/>
</dbReference>
<dbReference type="GO" id="GO:0005615">
    <property type="term" value="C:extracellular space"/>
    <property type="evidence" value="ECO:0007669"/>
    <property type="project" value="TreeGrafter"/>
</dbReference>
<dbReference type="Proteomes" id="UP000270924">
    <property type="component" value="Unassembled WGS sequence"/>
</dbReference>
<dbReference type="InParanoid" id="A0A3P7FEC9"/>
<proteinExistence type="inferred from homology"/>
<feature type="domain" description="Glycosyl hydrolases family 2 sugar binding" evidence="10">
    <location>
        <begin position="29"/>
        <end position="211"/>
    </location>
</feature>
<evidence type="ECO:0000256" key="6">
    <source>
        <dbReference type="ARBA" id="ARBA00023295"/>
    </source>
</evidence>
<dbReference type="AlphaFoldDB" id="A0A3P7FEC9"/>
<feature type="domain" description="Glycoside hydrolase family 2 immunoglobulin-like beta-sandwich" evidence="8">
    <location>
        <begin position="214"/>
        <end position="307"/>
    </location>
</feature>
<feature type="chain" id="PRO_5018213919" description="Beta-glucuronidase" evidence="7">
    <location>
        <begin position="16"/>
        <end position="508"/>
    </location>
</feature>
<comment type="function">
    <text evidence="1">Plays an important role in the degradation of dermatan and keratan sulfates.</text>
</comment>
<feature type="domain" description="Glycoside hydrolase family 2 catalytic" evidence="9">
    <location>
        <begin position="379"/>
        <end position="500"/>
    </location>
</feature>
<dbReference type="InterPro" id="IPR006102">
    <property type="entry name" value="Ig-like_GH2"/>
</dbReference>
<dbReference type="InterPro" id="IPR006103">
    <property type="entry name" value="Glyco_hydro_2_cat"/>
</dbReference>
<feature type="domain" description="Glycoside hydrolase family 2 catalytic" evidence="9">
    <location>
        <begin position="309"/>
        <end position="377"/>
    </location>
</feature>
<dbReference type="InterPro" id="IPR017853">
    <property type="entry name" value="GH"/>
</dbReference>
<dbReference type="Gene3D" id="3.20.20.80">
    <property type="entry name" value="Glycosidases"/>
    <property type="match status" value="1"/>
</dbReference>
<dbReference type="OMA" id="VFSQHFK"/>
<evidence type="ECO:0000256" key="3">
    <source>
        <dbReference type="ARBA" id="ARBA00012761"/>
    </source>
</evidence>
<dbReference type="Pfam" id="PF02836">
    <property type="entry name" value="Glyco_hydro_2_C"/>
    <property type="match status" value="2"/>
</dbReference>
<evidence type="ECO:0000256" key="2">
    <source>
        <dbReference type="ARBA" id="ARBA00007401"/>
    </source>
</evidence>
<evidence type="ECO:0000259" key="9">
    <source>
        <dbReference type="Pfam" id="PF02836"/>
    </source>
</evidence>
<comment type="similarity">
    <text evidence="2">Belongs to the glycosyl hydrolase 2 family.</text>
</comment>
<dbReference type="SUPFAM" id="SSF49303">
    <property type="entry name" value="beta-Galactosidase/glucuronidase domain"/>
    <property type="match status" value="1"/>
</dbReference>
<dbReference type="Gene3D" id="2.60.120.260">
    <property type="entry name" value="Galactose-binding domain-like"/>
    <property type="match status" value="1"/>
</dbReference>
<evidence type="ECO:0000256" key="7">
    <source>
        <dbReference type="SAM" id="SignalP"/>
    </source>
</evidence>
<evidence type="ECO:0000313" key="12">
    <source>
        <dbReference type="Proteomes" id="UP000270924"/>
    </source>
</evidence>
<dbReference type="PRINTS" id="PR00132">
    <property type="entry name" value="GLHYDRLASE2"/>
</dbReference>
<evidence type="ECO:0000256" key="4">
    <source>
        <dbReference type="ARBA" id="ARBA00016205"/>
    </source>
</evidence>
<reference evidence="11 12" key="1">
    <citation type="submission" date="2018-11" db="EMBL/GenBank/DDBJ databases">
        <authorList>
            <consortium name="Pathogen Informatics"/>
        </authorList>
    </citation>
    <scope>NUCLEOTIDE SEQUENCE [LARGE SCALE GENOMIC DNA]</scope>
</reference>
<dbReference type="GO" id="GO:0019391">
    <property type="term" value="P:glucuronoside catabolic process"/>
    <property type="evidence" value="ECO:0007669"/>
    <property type="project" value="TreeGrafter"/>
</dbReference>
<dbReference type="Gene3D" id="2.60.40.10">
    <property type="entry name" value="Immunoglobulins"/>
    <property type="match status" value="1"/>
</dbReference>
<dbReference type="Pfam" id="PF00703">
    <property type="entry name" value="Glyco_hydro_2"/>
    <property type="match status" value="1"/>
</dbReference>
<evidence type="ECO:0000256" key="5">
    <source>
        <dbReference type="ARBA" id="ARBA00022801"/>
    </source>
</evidence>
<gene>
    <name evidence="11" type="ORF">WBA_LOCUS2594</name>
</gene>
<dbReference type="GO" id="GO:0004566">
    <property type="term" value="F:beta-glucuronidase activity"/>
    <property type="evidence" value="ECO:0007669"/>
    <property type="project" value="UniProtKB-EC"/>
</dbReference>
<dbReference type="GO" id="GO:0030246">
    <property type="term" value="F:carbohydrate binding"/>
    <property type="evidence" value="ECO:0007669"/>
    <property type="project" value="TreeGrafter"/>
</dbReference>
<dbReference type="EC" id="3.2.1.31" evidence="3"/>
<sequence length="508" mass="59402">MFLLLLSVLFPTVCSILQVQRNERRFYDQLDGLWTFVREERNSPSVGINNKWHLLDLSQFENATVMPVPAAYNDLTADREVREHVGWVWYQRNFFVSIRDKSYRHFVRFSSVQYHAVVFVNDKIVGIHVGGHLPFEIDITGHVSFDNENRLTVAVNNTMTSNTIPPGEFRYIQRKYGESKQYSDGFFKQTWNFDFFNYAGILRPVYITRKPFTYIDDISIDARADGFFGYKVNVVSNTQFVRIQVTVLDKYATVIFENNRYHYTGRINNIRPWWPRDMGAPVLYNFVVRLTISGILIDVYRLWFGFRTVSISENQTFINGKPFYCHGFGMHEDFELHGRGYNPVVMTKDLNMLEWMSGNCYRTSHYPYSEEMAFEADRQIISELIERDRNHPSTIMWSLANEPQSSDPTARPYFSDLINLTRTIDPTRPVTAVLAASFSSDQIGDLLDIICINRYFGWYIDTGYLETINHSWVFEVNNWKLRYNKPIIVSEYGAEALPGLNQVAKKFV</sequence>
<dbReference type="PANTHER" id="PTHR10066">
    <property type="entry name" value="BETA-GLUCURONIDASE"/>
    <property type="match status" value="1"/>
</dbReference>
<keyword evidence="5" id="KW-0378">Hydrolase</keyword>
<keyword evidence="7" id="KW-0732">Signal</keyword>
<feature type="signal peptide" evidence="7">
    <location>
        <begin position="1"/>
        <end position="15"/>
    </location>
</feature>
<dbReference type="InterPro" id="IPR036156">
    <property type="entry name" value="Beta-gal/glucu_dom_sf"/>
</dbReference>
<dbReference type="InterPro" id="IPR006101">
    <property type="entry name" value="Glyco_hydro_2"/>
</dbReference>
<dbReference type="OrthoDB" id="408532at2759"/>
<dbReference type="Pfam" id="PF02837">
    <property type="entry name" value="Glyco_hydro_2_N"/>
    <property type="match status" value="1"/>
</dbReference>
<dbReference type="InterPro" id="IPR008979">
    <property type="entry name" value="Galactose-bd-like_sf"/>
</dbReference>
<evidence type="ECO:0000259" key="8">
    <source>
        <dbReference type="Pfam" id="PF00703"/>
    </source>
</evidence>
<dbReference type="SUPFAM" id="SSF49785">
    <property type="entry name" value="Galactose-binding domain-like"/>
    <property type="match status" value="1"/>
</dbReference>
<dbReference type="GO" id="GO:0005975">
    <property type="term" value="P:carbohydrate metabolic process"/>
    <property type="evidence" value="ECO:0007669"/>
    <property type="project" value="InterPro"/>
</dbReference>
<organism evidence="11 12">
    <name type="scientific">Wuchereria bancrofti</name>
    <dbReference type="NCBI Taxonomy" id="6293"/>
    <lineage>
        <taxon>Eukaryota</taxon>
        <taxon>Metazoa</taxon>
        <taxon>Ecdysozoa</taxon>
        <taxon>Nematoda</taxon>
        <taxon>Chromadorea</taxon>
        <taxon>Rhabditida</taxon>
        <taxon>Spirurina</taxon>
        <taxon>Spiruromorpha</taxon>
        <taxon>Filarioidea</taxon>
        <taxon>Onchocercidae</taxon>
        <taxon>Wuchereria</taxon>
    </lineage>
</organism>
<dbReference type="PANTHER" id="PTHR10066:SF67">
    <property type="entry name" value="BETA-GLUCURONIDASE"/>
    <property type="match status" value="1"/>
</dbReference>
<evidence type="ECO:0000256" key="1">
    <source>
        <dbReference type="ARBA" id="ARBA00003025"/>
    </source>
</evidence>
<dbReference type="FunFam" id="2.60.120.260:FF:000198">
    <property type="entry name" value="Beta-glucuronidase"/>
    <property type="match status" value="1"/>
</dbReference>
<evidence type="ECO:0000313" key="11">
    <source>
        <dbReference type="EMBL" id="VDM09208.1"/>
    </source>
</evidence>
<evidence type="ECO:0000259" key="10">
    <source>
        <dbReference type="Pfam" id="PF02837"/>
    </source>
</evidence>
<keyword evidence="6" id="KW-0326">Glycosidase</keyword>
<name>A0A3P7FEC9_WUCBA</name>
<dbReference type="InterPro" id="IPR006104">
    <property type="entry name" value="Glyco_hydro_2_N"/>
</dbReference>
<dbReference type="SUPFAM" id="SSF51445">
    <property type="entry name" value="(Trans)glycosidases"/>
    <property type="match status" value="1"/>
</dbReference>
<accession>A0A3P7FEC9</accession>
<dbReference type="FunCoup" id="A0A3P7FEC9">
    <property type="interactions" value="1098"/>
</dbReference>